<dbReference type="InterPro" id="IPR050275">
    <property type="entry name" value="PGM_Phosphatase"/>
</dbReference>
<dbReference type="GO" id="GO:0016791">
    <property type="term" value="F:phosphatase activity"/>
    <property type="evidence" value="ECO:0007669"/>
    <property type="project" value="TreeGrafter"/>
</dbReference>
<comment type="caution">
    <text evidence="3">The sequence shown here is derived from an EMBL/GenBank/DDBJ whole genome shotgun (WGS) entry which is preliminary data.</text>
</comment>
<dbReference type="Pfam" id="PF00300">
    <property type="entry name" value="His_Phos_1"/>
    <property type="match status" value="1"/>
</dbReference>
<dbReference type="CDD" id="cd07067">
    <property type="entry name" value="HP_PGM_like"/>
    <property type="match status" value="1"/>
</dbReference>
<dbReference type="SUPFAM" id="SSF53254">
    <property type="entry name" value="Phosphoglycerate mutase-like"/>
    <property type="match status" value="1"/>
</dbReference>
<reference evidence="3 4" key="1">
    <citation type="submission" date="2018-08" db="EMBL/GenBank/DDBJ databases">
        <title>A genome reference for cultivated species of the human gut microbiota.</title>
        <authorList>
            <person name="Zou Y."/>
            <person name="Xue W."/>
            <person name="Luo G."/>
        </authorList>
    </citation>
    <scope>NUCLEOTIDE SEQUENCE [LARGE SCALE GENOMIC DNA]</scope>
    <source>
        <strain evidence="3 4">AM43-11</strain>
    </source>
</reference>
<dbReference type="PANTHER" id="PTHR48100">
    <property type="entry name" value="BROAD-SPECIFICITY PHOSPHATASE YOR283W-RELATED"/>
    <property type="match status" value="1"/>
</dbReference>
<protein>
    <submittedName>
        <fullName evidence="3">Histidine phosphatase family protein</fullName>
    </submittedName>
</protein>
<evidence type="ECO:0000313" key="3">
    <source>
        <dbReference type="EMBL" id="RHA68391.1"/>
    </source>
</evidence>
<dbReference type="Gene3D" id="3.40.50.1240">
    <property type="entry name" value="Phosphoglycerate mutase-like"/>
    <property type="match status" value="1"/>
</dbReference>
<feature type="binding site" evidence="2">
    <location>
        <position position="63"/>
    </location>
    <ligand>
        <name>substrate</name>
    </ligand>
</feature>
<dbReference type="GO" id="GO:0005737">
    <property type="term" value="C:cytoplasm"/>
    <property type="evidence" value="ECO:0007669"/>
    <property type="project" value="TreeGrafter"/>
</dbReference>
<dbReference type="RefSeq" id="WP_118590805.1">
    <property type="nucleotide sequence ID" value="NZ_QSFP01000005.1"/>
</dbReference>
<sequence>MRDSTENKITMAFIRHGETASNRRKSYLGWTDEPLSEDGCEMLLRNRKNYPAADLIFTSPMLRCRQTKEILYKDQPYQIIEKWKEMNFGSFEGKTYFDLNGNEDYQRWIDSGGTLPFPDGESRAEFITRCKAGLLDCLMELEKQVTVQEKVVCILHGGTIMALFDSYGQGSYFDYQCRCGQGYECTLSYAVDANGVVKETSISMRDEKIIFGE</sequence>
<dbReference type="EMBL" id="QSFP01000005">
    <property type="protein sequence ID" value="RHA68391.1"/>
    <property type="molecule type" value="Genomic_DNA"/>
</dbReference>
<dbReference type="AlphaFoldDB" id="A0A413SL86"/>
<dbReference type="SMART" id="SM00855">
    <property type="entry name" value="PGAM"/>
    <property type="match status" value="1"/>
</dbReference>
<proteinExistence type="predicted"/>
<feature type="active site" description="Proton donor/acceptor" evidence="1">
    <location>
        <position position="85"/>
    </location>
</feature>
<feature type="binding site" evidence="2">
    <location>
        <begin position="15"/>
        <end position="22"/>
    </location>
    <ligand>
        <name>substrate</name>
    </ligand>
</feature>
<accession>A0A413SL86</accession>
<dbReference type="InterPro" id="IPR013078">
    <property type="entry name" value="His_Pase_superF_clade-1"/>
</dbReference>
<organism evidence="3 4">
    <name type="scientific">Roseburia intestinalis</name>
    <dbReference type="NCBI Taxonomy" id="166486"/>
    <lineage>
        <taxon>Bacteria</taxon>
        <taxon>Bacillati</taxon>
        <taxon>Bacillota</taxon>
        <taxon>Clostridia</taxon>
        <taxon>Lachnospirales</taxon>
        <taxon>Lachnospiraceae</taxon>
        <taxon>Roseburia</taxon>
    </lineage>
</organism>
<gene>
    <name evidence="3" type="ORF">DW927_06635</name>
</gene>
<name>A0A413SL86_9FIRM</name>
<dbReference type="PANTHER" id="PTHR48100:SF1">
    <property type="entry name" value="HISTIDINE PHOSPHATASE FAMILY PROTEIN-RELATED"/>
    <property type="match status" value="1"/>
</dbReference>
<evidence type="ECO:0000256" key="1">
    <source>
        <dbReference type="PIRSR" id="PIRSR613078-1"/>
    </source>
</evidence>
<evidence type="ECO:0000256" key="2">
    <source>
        <dbReference type="PIRSR" id="PIRSR613078-2"/>
    </source>
</evidence>
<evidence type="ECO:0000313" key="4">
    <source>
        <dbReference type="Proteomes" id="UP000284465"/>
    </source>
</evidence>
<feature type="active site" description="Tele-phosphohistidine intermediate" evidence="1">
    <location>
        <position position="16"/>
    </location>
</feature>
<dbReference type="Proteomes" id="UP000284465">
    <property type="component" value="Unassembled WGS sequence"/>
</dbReference>
<dbReference type="InterPro" id="IPR029033">
    <property type="entry name" value="His_PPase_superfam"/>
</dbReference>